<keyword evidence="3" id="KW-1185">Reference proteome</keyword>
<feature type="region of interest" description="Disordered" evidence="1">
    <location>
        <begin position="21"/>
        <end position="62"/>
    </location>
</feature>
<name>A0AAE0M9U2_9PEZI</name>
<proteinExistence type="predicted"/>
<comment type="caution">
    <text evidence="2">The sequence shown here is derived from an EMBL/GenBank/DDBJ whole genome shotgun (WGS) entry which is preliminary data.</text>
</comment>
<gene>
    <name evidence="2" type="ORF">B0T19DRAFT_427006</name>
</gene>
<evidence type="ECO:0000313" key="3">
    <source>
        <dbReference type="Proteomes" id="UP001286456"/>
    </source>
</evidence>
<reference evidence="2" key="1">
    <citation type="journal article" date="2023" name="Mol. Phylogenet. Evol.">
        <title>Genome-scale phylogeny and comparative genomics of the fungal order Sordariales.</title>
        <authorList>
            <person name="Hensen N."/>
            <person name="Bonometti L."/>
            <person name="Westerberg I."/>
            <person name="Brannstrom I.O."/>
            <person name="Guillou S."/>
            <person name="Cros-Aarteil S."/>
            <person name="Calhoun S."/>
            <person name="Haridas S."/>
            <person name="Kuo A."/>
            <person name="Mondo S."/>
            <person name="Pangilinan J."/>
            <person name="Riley R."/>
            <person name="LaButti K."/>
            <person name="Andreopoulos B."/>
            <person name="Lipzen A."/>
            <person name="Chen C."/>
            <person name="Yan M."/>
            <person name="Daum C."/>
            <person name="Ng V."/>
            <person name="Clum A."/>
            <person name="Steindorff A."/>
            <person name="Ohm R.A."/>
            <person name="Martin F."/>
            <person name="Silar P."/>
            <person name="Natvig D.O."/>
            <person name="Lalanne C."/>
            <person name="Gautier V."/>
            <person name="Ament-Velasquez S.L."/>
            <person name="Kruys A."/>
            <person name="Hutchinson M.I."/>
            <person name="Powell A.J."/>
            <person name="Barry K."/>
            <person name="Miller A.N."/>
            <person name="Grigoriev I.V."/>
            <person name="Debuchy R."/>
            <person name="Gladieux P."/>
            <person name="Hiltunen Thoren M."/>
            <person name="Johannesson H."/>
        </authorList>
    </citation>
    <scope>NUCLEOTIDE SEQUENCE</scope>
    <source>
        <strain evidence="2">SMH4131-1</strain>
    </source>
</reference>
<organism evidence="2 3">
    <name type="scientific">Cercophora scortea</name>
    <dbReference type="NCBI Taxonomy" id="314031"/>
    <lineage>
        <taxon>Eukaryota</taxon>
        <taxon>Fungi</taxon>
        <taxon>Dikarya</taxon>
        <taxon>Ascomycota</taxon>
        <taxon>Pezizomycotina</taxon>
        <taxon>Sordariomycetes</taxon>
        <taxon>Sordariomycetidae</taxon>
        <taxon>Sordariales</taxon>
        <taxon>Lasiosphaeriaceae</taxon>
        <taxon>Cercophora</taxon>
    </lineage>
</organism>
<dbReference type="Proteomes" id="UP001286456">
    <property type="component" value="Unassembled WGS sequence"/>
</dbReference>
<dbReference type="EMBL" id="JAUEPO010000004">
    <property type="protein sequence ID" value="KAK3323823.1"/>
    <property type="molecule type" value="Genomic_DNA"/>
</dbReference>
<feature type="compositionally biased region" description="Basic residues" evidence="1">
    <location>
        <begin position="26"/>
        <end position="40"/>
    </location>
</feature>
<protein>
    <submittedName>
        <fullName evidence="2">Uncharacterized protein</fullName>
    </submittedName>
</protein>
<sequence>MALGVPFVLRLPRILPIATIPSPVPVHRHNPRPKPRHKGSRDKGMPGDRAPCRPTPSPRTNTYRIRITLVTPRFDNARHSCPSHRLRLSLLLPCLPCLPSSNTSARTMRPSVVAVLAMATGAVVRYTDLGRWPGALEEIVLDLNRRVLEGGSYTPAEVMLGWRVRPRRQPEDVMRKGEEAQRLGVGEALTAGRITERDLHRVSVERAESRRHEAITHHLAPPFQRPFVEHTRSRRRYFHRDELNCGVLRPRGFQYFNITVQNARAPYALPISVPTIGPSL</sequence>
<dbReference type="AlphaFoldDB" id="A0AAE0M9U2"/>
<accession>A0AAE0M9U2</accession>
<evidence type="ECO:0000313" key="2">
    <source>
        <dbReference type="EMBL" id="KAK3323823.1"/>
    </source>
</evidence>
<evidence type="ECO:0000256" key="1">
    <source>
        <dbReference type="SAM" id="MobiDB-lite"/>
    </source>
</evidence>
<reference evidence="2" key="2">
    <citation type="submission" date="2023-06" db="EMBL/GenBank/DDBJ databases">
        <authorList>
            <consortium name="Lawrence Berkeley National Laboratory"/>
            <person name="Haridas S."/>
            <person name="Hensen N."/>
            <person name="Bonometti L."/>
            <person name="Westerberg I."/>
            <person name="Brannstrom I.O."/>
            <person name="Guillou S."/>
            <person name="Cros-Aarteil S."/>
            <person name="Calhoun S."/>
            <person name="Kuo A."/>
            <person name="Mondo S."/>
            <person name="Pangilinan J."/>
            <person name="Riley R."/>
            <person name="Labutti K."/>
            <person name="Andreopoulos B."/>
            <person name="Lipzen A."/>
            <person name="Chen C."/>
            <person name="Yanf M."/>
            <person name="Daum C."/>
            <person name="Ng V."/>
            <person name="Clum A."/>
            <person name="Steindorff A."/>
            <person name="Ohm R."/>
            <person name="Martin F."/>
            <person name="Silar P."/>
            <person name="Natvig D."/>
            <person name="Lalanne C."/>
            <person name="Gautier V."/>
            <person name="Ament-Velasquez S.L."/>
            <person name="Kruys A."/>
            <person name="Hutchinson M.I."/>
            <person name="Powell A.J."/>
            <person name="Barry K."/>
            <person name="Miller A.N."/>
            <person name="Grigoriev I.V."/>
            <person name="Debuchy R."/>
            <person name="Gladieux P."/>
            <person name="Thoren M.H."/>
            <person name="Johannesson H."/>
        </authorList>
    </citation>
    <scope>NUCLEOTIDE SEQUENCE</scope>
    <source>
        <strain evidence="2">SMH4131-1</strain>
    </source>
</reference>